<name>A0A934NWP1_9NOCA</name>
<dbReference type="PANTHER" id="PTHR35176">
    <property type="entry name" value="HEME OXYGENASE HI_0854-RELATED"/>
    <property type="match status" value="1"/>
</dbReference>
<dbReference type="SUPFAM" id="SSF50475">
    <property type="entry name" value="FMN-binding split barrel"/>
    <property type="match status" value="1"/>
</dbReference>
<dbReference type="GO" id="GO:0005829">
    <property type="term" value="C:cytosol"/>
    <property type="evidence" value="ECO:0007669"/>
    <property type="project" value="TreeGrafter"/>
</dbReference>
<evidence type="ECO:0000313" key="3">
    <source>
        <dbReference type="EMBL" id="MBJ8342700.1"/>
    </source>
</evidence>
<dbReference type="GO" id="GO:0016627">
    <property type="term" value="F:oxidoreductase activity, acting on the CH-CH group of donors"/>
    <property type="evidence" value="ECO:0007669"/>
    <property type="project" value="TreeGrafter"/>
</dbReference>
<dbReference type="InterPro" id="IPR012349">
    <property type="entry name" value="Split_barrel_FMN-bd"/>
</dbReference>
<dbReference type="PANTHER" id="PTHR35176:SF4">
    <property type="entry name" value="PYRIDOXAMINE 5'-PHOSPHATE OXIDASE-RELATED FMN-BINDING"/>
    <property type="match status" value="1"/>
</dbReference>
<dbReference type="RefSeq" id="WP_199708398.1">
    <property type="nucleotide sequence ID" value="NZ_JAEMNV010000013.1"/>
</dbReference>
<dbReference type="AlphaFoldDB" id="A0A934NWP1"/>
<proteinExistence type="predicted"/>
<dbReference type="GO" id="GO:0070967">
    <property type="term" value="F:coenzyme F420 binding"/>
    <property type="evidence" value="ECO:0007669"/>
    <property type="project" value="TreeGrafter"/>
</dbReference>
<comment type="caution">
    <text evidence="3">The sequence shown here is derived from an EMBL/GenBank/DDBJ whole genome shotgun (WGS) entry which is preliminary data.</text>
</comment>
<keyword evidence="1" id="KW-0560">Oxidoreductase</keyword>
<evidence type="ECO:0000256" key="1">
    <source>
        <dbReference type="ARBA" id="ARBA00023002"/>
    </source>
</evidence>
<gene>
    <name evidence="3" type="ORF">JGU71_27800</name>
</gene>
<keyword evidence="4" id="KW-1185">Reference proteome</keyword>
<dbReference type="EMBL" id="JAEMNV010000013">
    <property type="protein sequence ID" value="MBJ8342700.1"/>
    <property type="molecule type" value="Genomic_DNA"/>
</dbReference>
<dbReference type="InterPro" id="IPR052019">
    <property type="entry name" value="F420H2_bilvrd_red/Heme_oxyg"/>
</dbReference>
<dbReference type="InterPro" id="IPR011576">
    <property type="entry name" value="Pyridox_Oxase_N"/>
</dbReference>
<feature type="domain" description="Pyridoxamine 5'-phosphate oxidase N-terminal" evidence="2">
    <location>
        <begin position="44"/>
        <end position="125"/>
    </location>
</feature>
<reference evidence="3" key="1">
    <citation type="submission" date="2020-12" db="EMBL/GenBank/DDBJ databases">
        <title>Antrihabitans popcorni sp. nov. and Antrihabitans auranticaus sp. nov., isolated from a larva cave.</title>
        <authorList>
            <person name="Lee S.D."/>
            <person name="Kim I.S."/>
        </authorList>
    </citation>
    <scope>NUCLEOTIDE SEQUENCE</scope>
    <source>
        <strain evidence="3">YC3-6</strain>
    </source>
</reference>
<dbReference type="Pfam" id="PF01243">
    <property type="entry name" value="PNPOx_N"/>
    <property type="match status" value="1"/>
</dbReference>
<accession>A0A934NWP1</accession>
<evidence type="ECO:0000313" key="4">
    <source>
        <dbReference type="Proteomes" id="UP000655868"/>
    </source>
</evidence>
<dbReference type="Proteomes" id="UP000655868">
    <property type="component" value="Unassembled WGS sequence"/>
</dbReference>
<organism evidence="3 4">
    <name type="scientific">Antrihabitans stalagmiti</name>
    <dbReference type="NCBI Taxonomy" id="2799499"/>
    <lineage>
        <taxon>Bacteria</taxon>
        <taxon>Bacillati</taxon>
        <taxon>Actinomycetota</taxon>
        <taxon>Actinomycetes</taxon>
        <taxon>Mycobacteriales</taxon>
        <taxon>Nocardiaceae</taxon>
        <taxon>Antrihabitans</taxon>
    </lineage>
</organism>
<protein>
    <submittedName>
        <fullName evidence="3">Pyridoxamine 5'-phosphate oxidase family protein</fullName>
    </submittedName>
</protein>
<sequence length="176" mass="19119">MDASSTVPGDPPASAPILFGAPSTGSSLLPWTWAIARLSLAKNYWISTNRPDGRPHTRPVWGVWLDNSLWFSTGSLARHNLVGNAAISVNLEDGDAAVIIEGTARPAIAAGELRRMCEHYGSKYDWPMHPTAVGIEDSDGSGGPVFRVFPQVVFGWESNLHAPTRWRFDYVGPSHP</sequence>
<evidence type="ECO:0000259" key="2">
    <source>
        <dbReference type="Pfam" id="PF01243"/>
    </source>
</evidence>
<dbReference type="Gene3D" id="2.30.110.10">
    <property type="entry name" value="Electron Transport, Fmn-binding Protein, Chain A"/>
    <property type="match status" value="1"/>
</dbReference>